<accession>A0AAN5ICM6</accession>
<comment type="caution">
    <text evidence="2">The sequence shown here is derived from an EMBL/GenBank/DDBJ whole genome shotgun (WGS) entry which is preliminary data.</text>
</comment>
<evidence type="ECO:0000313" key="2">
    <source>
        <dbReference type="EMBL" id="GMR59714.1"/>
    </source>
</evidence>
<dbReference type="Proteomes" id="UP001328107">
    <property type="component" value="Unassembled WGS sequence"/>
</dbReference>
<organism evidence="2 3">
    <name type="scientific">Pristionchus mayeri</name>
    <dbReference type="NCBI Taxonomy" id="1317129"/>
    <lineage>
        <taxon>Eukaryota</taxon>
        <taxon>Metazoa</taxon>
        <taxon>Ecdysozoa</taxon>
        <taxon>Nematoda</taxon>
        <taxon>Chromadorea</taxon>
        <taxon>Rhabditida</taxon>
        <taxon>Rhabditina</taxon>
        <taxon>Diplogasteromorpha</taxon>
        <taxon>Diplogasteroidea</taxon>
        <taxon>Neodiplogasteridae</taxon>
        <taxon>Pristionchus</taxon>
    </lineage>
</organism>
<dbReference type="AlphaFoldDB" id="A0AAN5ICM6"/>
<evidence type="ECO:0008006" key="4">
    <source>
        <dbReference type="Google" id="ProtNLM"/>
    </source>
</evidence>
<feature type="non-terminal residue" evidence="2">
    <location>
        <position position="1"/>
    </location>
</feature>
<proteinExistence type="predicted"/>
<protein>
    <recommendedName>
        <fullName evidence="4">RNase H type-1 domain-containing protein</fullName>
    </recommendedName>
</protein>
<sequence>SLHPLPSSNHSSSTMLTLLGRSVLSSALRLSPVYRTPLIYPVGSPCGGYRNPTRSYTTDGGSDYEDFGPIPPITMYTYGIRGSEEQGSHVGIGIFVEDYHEMNFCRPVPRTKETAVFTEKTPELQAIRIALWRLYKWPSYLKEDVIIRTHFGAVVEECENWRNGDVEGSRSLMDVWRQMDRFPNVRIEHAEIDDEYLENAIDRALIALEDAEMEAAKVKETKTPSKHLRHSLKYPLSVPSKKKDEKEDE</sequence>
<evidence type="ECO:0000256" key="1">
    <source>
        <dbReference type="SAM" id="MobiDB-lite"/>
    </source>
</evidence>
<evidence type="ECO:0000313" key="3">
    <source>
        <dbReference type="Proteomes" id="UP001328107"/>
    </source>
</evidence>
<name>A0AAN5ICM6_9BILA</name>
<dbReference type="Gene3D" id="3.30.420.10">
    <property type="entry name" value="Ribonuclease H-like superfamily/Ribonuclease H"/>
    <property type="match status" value="1"/>
</dbReference>
<dbReference type="GO" id="GO:0003676">
    <property type="term" value="F:nucleic acid binding"/>
    <property type="evidence" value="ECO:0007669"/>
    <property type="project" value="InterPro"/>
</dbReference>
<dbReference type="InterPro" id="IPR036397">
    <property type="entry name" value="RNaseH_sf"/>
</dbReference>
<feature type="region of interest" description="Disordered" evidence="1">
    <location>
        <begin position="217"/>
        <end position="249"/>
    </location>
</feature>
<gene>
    <name evidence="2" type="ORF">PMAYCL1PPCAC_29909</name>
</gene>
<dbReference type="EMBL" id="BTRK01000006">
    <property type="protein sequence ID" value="GMR59714.1"/>
    <property type="molecule type" value="Genomic_DNA"/>
</dbReference>
<reference evidence="3" key="1">
    <citation type="submission" date="2022-10" db="EMBL/GenBank/DDBJ databases">
        <title>Genome assembly of Pristionchus species.</title>
        <authorList>
            <person name="Yoshida K."/>
            <person name="Sommer R.J."/>
        </authorList>
    </citation>
    <scope>NUCLEOTIDE SEQUENCE [LARGE SCALE GENOMIC DNA]</scope>
    <source>
        <strain evidence="3">RS5460</strain>
    </source>
</reference>
<keyword evidence="3" id="KW-1185">Reference proteome</keyword>